<comment type="caution">
    <text evidence="1">The sequence shown here is derived from an EMBL/GenBank/DDBJ whole genome shotgun (WGS) entry which is preliminary data.</text>
</comment>
<accession>A0ABU1TCU2</accession>
<keyword evidence="2" id="KW-1185">Reference proteome</keyword>
<protein>
    <submittedName>
        <fullName evidence="1">Uncharacterized protein</fullName>
    </submittedName>
</protein>
<dbReference type="EMBL" id="JAVDUU010000003">
    <property type="protein sequence ID" value="MDR6943209.1"/>
    <property type="molecule type" value="Genomic_DNA"/>
</dbReference>
<gene>
    <name evidence="1" type="ORF">J2W55_003062</name>
</gene>
<proteinExistence type="predicted"/>
<evidence type="ECO:0000313" key="2">
    <source>
        <dbReference type="Proteomes" id="UP001247620"/>
    </source>
</evidence>
<dbReference type="Proteomes" id="UP001247620">
    <property type="component" value="Unassembled WGS sequence"/>
</dbReference>
<name>A0ABU1TCU2_9SPHI</name>
<sequence>MKILNVKRLNSNLFTHPPFVTNCFSGDFRFFNSLKTKKLKLAPPIKGEESKALINLYKLSF</sequence>
<evidence type="ECO:0000313" key="1">
    <source>
        <dbReference type="EMBL" id="MDR6943209.1"/>
    </source>
</evidence>
<reference evidence="1 2" key="1">
    <citation type="submission" date="2023-07" db="EMBL/GenBank/DDBJ databases">
        <title>Sorghum-associated microbial communities from plants grown in Nebraska, USA.</title>
        <authorList>
            <person name="Schachtman D."/>
        </authorList>
    </citation>
    <scope>NUCLEOTIDE SEQUENCE [LARGE SCALE GENOMIC DNA]</scope>
    <source>
        <strain evidence="1 2">3262</strain>
    </source>
</reference>
<organism evidence="1 2">
    <name type="scientific">Mucilaginibacter pocheonensis</name>
    <dbReference type="NCBI Taxonomy" id="398050"/>
    <lineage>
        <taxon>Bacteria</taxon>
        <taxon>Pseudomonadati</taxon>
        <taxon>Bacteroidota</taxon>
        <taxon>Sphingobacteriia</taxon>
        <taxon>Sphingobacteriales</taxon>
        <taxon>Sphingobacteriaceae</taxon>
        <taxon>Mucilaginibacter</taxon>
    </lineage>
</organism>